<name>A0A6J4GE44_9FLAO</name>
<reference evidence="1 2" key="1">
    <citation type="submission" date="2020-02" db="EMBL/GenBank/DDBJ databases">
        <authorList>
            <person name="Criscuolo A."/>
        </authorList>
    </citation>
    <scope>NUCLEOTIDE SEQUENCE [LARGE SCALE GENOMIC DNA]</scope>
    <source>
        <strain evidence="1">CIP105534</strain>
    </source>
</reference>
<proteinExistence type="predicted"/>
<organism evidence="1 2">
    <name type="scientific">Flavobacterium bizetiae</name>
    <dbReference type="NCBI Taxonomy" id="2704140"/>
    <lineage>
        <taxon>Bacteria</taxon>
        <taxon>Pseudomonadati</taxon>
        <taxon>Bacteroidota</taxon>
        <taxon>Flavobacteriia</taxon>
        <taxon>Flavobacteriales</taxon>
        <taxon>Flavobacteriaceae</taxon>
        <taxon>Flavobacterium</taxon>
    </lineage>
</organism>
<sequence length="213" mass="25074">MSQDIVGSKIIWDEFRNEISQDYIIRKANENELKYYWSVISFDIEEPLLIVESKGNNYILNLLKKDLKLLWLDKAPDQNNTSQVAYKQYQNGKEIDSVSKGKKETSLEKIMLLNSDEELAANISFEDIELLIKKTDEIFNELFKNSLKSGKLMVEFELKKKKNEIIYAVKDDLDLDIMKIFEQRVNSEKYPNSKKDPIKLRLLYKVNSFNEIE</sequence>
<evidence type="ECO:0000313" key="2">
    <source>
        <dbReference type="Proteomes" id="UP000479938"/>
    </source>
</evidence>
<evidence type="ECO:0000313" key="1">
    <source>
        <dbReference type="EMBL" id="CAA9197414.1"/>
    </source>
</evidence>
<keyword evidence="2" id="KW-1185">Reference proteome</keyword>
<dbReference type="Proteomes" id="UP000479938">
    <property type="component" value="Unassembled WGS sequence"/>
</dbReference>
<gene>
    <name evidence="1" type="ORF">FLA105534_01622</name>
</gene>
<dbReference type="AlphaFoldDB" id="A0A6J4GE44"/>
<protein>
    <submittedName>
        <fullName evidence="1">Uncharacterized protein</fullName>
    </submittedName>
</protein>
<accession>A0A6J4GE44</accession>
<dbReference type="EMBL" id="CADCSU010000070">
    <property type="protein sequence ID" value="CAA9197414.1"/>
    <property type="molecule type" value="Genomic_DNA"/>
</dbReference>